<dbReference type="PANTHER" id="PTHR46689:SF1">
    <property type="entry name" value="PHOD-LIKE PHOSPHATASE DOMAIN-CONTAINING PROTEIN"/>
    <property type="match status" value="1"/>
</dbReference>
<evidence type="ECO:0000259" key="2">
    <source>
        <dbReference type="Pfam" id="PF19050"/>
    </source>
</evidence>
<dbReference type="OrthoDB" id="9999821at2759"/>
<evidence type="ECO:0000256" key="1">
    <source>
        <dbReference type="SAM" id="MobiDB-lite"/>
    </source>
</evidence>
<feature type="compositionally biased region" description="Pro residues" evidence="1">
    <location>
        <begin position="107"/>
        <end position="117"/>
    </location>
</feature>
<gene>
    <name evidence="3" type="ORF">H4R34_000689</name>
</gene>
<dbReference type="PANTHER" id="PTHR46689">
    <property type="entry name" value="MEMBRANE PROTEIN, PUTATIVE-RELATED"/>
    <property type="match status" value="1"/>
</dbReference>
<name>A0A9W8B6P1_9FUNG</name>
<organism evidence="3 4">
    <name type="scientific">Dimargaris verticillata</name>
    <dbReference type="NCBI Taxonomy" id="2761393"/>
    <lineage>
        <taxon>Eukaryota</taxon>
        <taxon>Fungi</taxon>
        <taxon>Fungi incertae sedis</taxon>
        <taxon>Zoopagomycota</taxon>
        <taxon>Kickxellomycotina</taxon>
        <taxon>Dimargaritomycetes</taxon>
        <taxon>Dimargaritales</taxon>
        <taxon>Dimargaritaceae</taxon>
        <taxon>Dimargaris</taxon>
    </lineage>
</organism>
<dbReference type="CDD" id="cd07389">
    <property type="entry name" value="MPP_PhoD"/>
    <property type="match status" value="1"/>
</dbReference>
<evidence type="ECO:0000313" key="4">
    <source>
        <dbReference type="Proteomes" id="UP001151582"/>
    </source>
</evidence>
<evidence type="ECO:0000313" key="3">
    <source>
        <dbReference type="EMBL" id="KAJ1984373.1"/>
    </source>
</evidence>
<feature type="domain" description="PhoD-like phosphatase" evidence="2">
    <location>
        <begin position="567"/>
        <end position="720"/>
    </location>
</feature>
<dbReference type="InterPro" id="IPR038607">
    <property type="entry name" value="PhoD-like_sf"/>
</dbReference>
<comment type="caution">
    <text evidence="3">The sequence shown here is derived from an EMBL/GenBank/DDBJ whole genome shotgun (WGS) entry which is preliminary data.</text>
</comment>
<keyword evidence="4" id="KW-1185">Reference proteome</keyword>
<dbReference type="Proteomes" id="UP001151582">
    <property type="component" value="Unassembled WGS sequence"/>
</dbReference>
<feature type="region of interest" description="Disordered" evidence="1">
    <location>
        <begin position="1"/>
        <end position="156"/>
    </location>
</feature>
<accession>A0A9W8B6P1</accession>
<dbReference type="Gene3D" id="3.60.21.70">
    <property type="entry name" value="PhoD-like phosphatase"/>
    <property type="match status" value="1"/>
</dbReference>
<protein>
    <recommendedName>
        <fullName evidence="2">PhoD-like phosphatase domain-containing protein</fullName>
    </recommendedName>
</protein>
<dbReference type="InterPro" id="IPR043904">
    <property type="entry name" value="PhoD_2-like"/>
</dbReference>
<dbReference type="Pfam" id="PF19050">
    <property type="entry name" value="PhoD_2"/>
    <property type="match status" value="2"/>
</dbReference>
<dbReference type="InterPro" id="IPR018946">
    <property type="entry name" value="PhoD-like_MPP"/>
</dbReference>
<dbReference type="AlphaFoldDB" id="A0A9W8B6P1"/>
<proteinExistence type="predicted"/>
<sequence>MNPYPNPSGPGQGQYPNNYPNSGYQQPSMPMPPASGDGDYPPQQAYGYPPQFPQPSSQAPYPSSGPGSGYPVASGGYAPHQPYPAPSGTGLAFPGTNYPPASSVYPQAPPPQMPPRPSGDVPSYGHPSGPSYPPRPSINTAVPPAGVPQQPYSANPTSAAVASSQYPPMANVPLHAPLSAAAAAAGAYYPPYSIAEFRVGDPRFPLDGVNGFHGPLLRFGDMNFQSKVYSGSVLVISTRGHLPRPPVLTIYDHGEVVANVDGEDLDQMNNHIFWRFPFRLKLTDHERPVQYCINSGPRHTFTLPSAHRSWRWMFYSCNGFSESLKDPQGEFQGCNPLWDDFLVKHERQPFHVMVGGGDQLYCDSLWKLPELRPWLDMKEKKKRKVAPFTPEMRAAVERFYFNHYVYMFLYESNFKVAAATVPYAMMIDDHDIFDGFGSYPDYLQQSHVFRGIGAIALRFYLLFQQHSTVAKAPYHQLFGHSGFSWLRHFGETTAVLGIDTRFERTLEQVVSEATYDKIFDALRSHLATPCQHLVVVLGVPIIYPRMGAAEGALSTLANTPVGTLLKTTGAFSGAMNAFGEPELLDDLNDHWTAKIHGTERTQLIQRFQAFAKARNIRVTFLSGDVHCCGVGKFQSKPKSKKEVLVPHSDHRLMYQVISSAIVNAPPPLALLRTLHVTSSTNVFDKYTEERMVELFETDVDGTKLINRKLMGRRNFCTVTQDGASRDLVFSIQVETLDHQGTVPYTVNVPILQGVPDYY</sequence>
<dbReference type="GO" id="GO:0016020">
    <property type="term" value="C:membrane"/>
    <property type="evidence" value="ECO:0007669"/>
    <property type="project" value="TreeGrafter"/>
</dbReference>
<feature type="compositionally biased region" description="Polar residues" evidence="1">
    <location>
        <begin position="14"/>
        <end position="28"/>
    </location>
</feature>
<reference evidence="3" key="1">
    <citation type="submission" date="2022-07" db="EMBL/GenBank/DDBJ databases">
        <title>Phylogenomic reconstructions and comparative analyses of Kickxellomycotina fungi.</title>
        <authorList>
            <person name="Reynolds N.K."/>
            <person name="Stajich J.E."/>
            <person name="Barry K."/>
            <person name="Grigoriev I.V."/>
            <person name="Crous P."/>
            <person name="Smith M.E."/>
        </authorList>
    </citation>
    <scope>NUCLEOTIDE SEQUENCE</scope>
    <source>
        <strain evidence="3">RSA 567</strain>
    </source>
</reference>
<dbReference type="EMBL" id="JANBQB010000021">
    <property type="protein sequence ID" value="KAJ1984373.1"/>
    <property type="molecule type" value="Genomic_DNA"/>
</dbReference>
<feature type="compositionally biased region" description="Low complexity" evidence="1">
    <location>
        <begin position="40"/>
        <end position="78"/>
    </location>
</feature>
<feature type="domain" description="PhoD-like phosphatase" evidence="2">
    <location>
        <begin position="306"/>
        <end position="558"/>
    </location>
</feature>